<reference evidence="1 2" key="1">
    <citation type="journal article" date="2024" name="Nat. Commun.">
        <title>Phylogenomics reveals the evolutionary origins of lichenization in chlorophyte algae.</title>
        <authorList>
            <person name="Puginier C."/>
            <person name="Libourel C."/>
            <person name="Otte J."/>
            <person name="Skaloud P."/>
            <person name="Haon M."/>
            <person name="Grisel S."/>
            <person name="Petersen M."/>
            <person name="Berrin J.G."/>
            <person name="Delaux P.M."/>
            <person name="Dal Grande F."/>
            <person name="Keller J."/>
        </authorList>
    </citation>
    <scope>NUCLEOTIDE SEQUENCE [LARGE SCALE GENOMIC DNA]</scope>
    <source>
        <strain evidence="1 2">SAG 2145</strain>
    </source>
</reference>
<dbReference type="AlphaFoldDB" id="A0AAW1S793"/>
<accession>A0AAW1S793</accession>
<proteinExistence type="predicted"/>
<protein>
    <submittedName>
        <fullName evidence="1">Uncharacterized protein</fullName>
    </submittedName>
</protein>
<evidence type="ECO:0000313" key="2">
    <source>
        <dbReference type="Proteomes" id="UP001438707"/>
    </source>
</evidence>
<evidence type="ECO:0000313" key="1">
    <source>
        <dbReference type="EMBL" id="KAK9841670.1"/>
    </source>
</evidence>
<keyword evidence="2" id="KW-1185">Reference proteome</keyword>
<name>A0AAW1S793_9CHLO</name>
<gene>
    <name evidence="1" type="ORF">WJX74_009844</name>
</gene>
<organism evidence="1 2">
    <name type="scientific">Apatococcus lobatus</name>
    <dbReference type="NCBI Taxonomy" id="904363"/>
    <lineage>
        <taxon>Eukaryota</taxon>
        <taxon>Viridiplantae</taxon>
        <taxon>Chlorophyta</taxon>
        <taxon>core chlorophytes</taxon>
        <taxon>Trebouxiophyceae</taxon>
        <taxon>Chlorellales</taxon>
        <taxon>Chlorellaceae</taxon>
        <taxon>Apatococcus</taxon>
    </lineage>
</organism>
<dbReference type="EMBL" id="JALJOS010000003">
    <property type="protein sequence ID" value="KAK9841670.1"/>
    <property type="molecule type" value="Genomic_DNA"/>
</dbReference>
<comment type="caution">
    <text evidence="1">The sequence shown here is derived from an EMBL/GenBank/DDBJ whole genome shotgun (WGS) entry which is preliminary data.</text>
</comment>
<dbReference type="Proteomes" id="UP001438707">
    <property type="component" value="Unassembled WGS sequence"/>
</dbReference>
<sequence length="523" mass="58175">MPHTDLLKQFNLRTNPFVDRVAEKTKLEGSALYVHSDLRNFSPSETTYVFFGKRGSGKTTIRMQMQEEYSLENEHVKSAGKSRGHFMIDLCRPVHLTLCLRSFQDSIHCTDDNWDAQFGDSWTSADMVDCILCFAATELVGKLTNPNSQEGQEMLETIQGSAAASKQMLILAHLYANTDVTSLAKIRAALLRPHYGAKEAAIGASIAAASGAAAVMAARNPEYAEAAAAPLHKLAAEADHLVPGAGRHPRVALAVTAAASMAGIYYYNRYARRKAMERAVAITGSIRVVKQQPPHIIAGILRSLFTPQDRVDTIRGMCIGISAHQKLDHLQQLVRLLGYESLCVFGDCFDEVSLLDPVSYPGAIKAFAREVCRNDLLNFGRLHFFFPDSRLALDLNTDKTLKEARFDRHFVRDLTWSRHQLEELAERRFIAAQSSRPGMLTSPAGTEIPLTVDDRLPDGMRFPDLFQKVAQADFASYLNKLSTPRELMIMMTEMMARMEANPEKGITAQDMEFSVQRALEQSL</sequence>